<evidence type="ECO:0000313" key="3">
    <source>
        <dbReference type="EMBL" id="QJR10082.1"/>
    </source>
</evidence>
<dbReference type="InterPro" id="IPR043504">
    <property type="entry name" value="Peptidase_S1_PA_chymotrypsin"/>
</dbReference>
<gene>
    <name evidence="3" type="ORF">DSM104443_01133</name>
</gene>
<feature type="signal peptide" evidence="1">
    <location>
        <begin position="1"/>
        <end position="17"/>
    </location>
</feature>
<evidence type="ECO:0000259" key="2">
    <source>
        <dbReference type="Pfam" id="PF04151"/>
    </source>
</evidence>
<dbReference type="InterPro" id="IPR007280">
    <property type="entry name" value="Peptidase_C_arc/bac"/>
</dbReference>
<dbReference type="PANTHER" id="PTHR36234">
    <property type="entry name" value="LYSYL ENDOPEPTIDASE"/>
    <property type="match status" value="1"/>
</dbReference>
<reference evidence="3 4" key="1">
    <citation type="submission" date="2020-04" db="EMBL/GenBank/DDBJ databases">
        <title>Usitatibacter rugosus gen. nov., sp. nov. and Usitatibacter palustris sp. nov., novel members of Usitatibacteraceae fam. nov. within the order Nitrosomonadales isolated from soil.</title>
        <authorList>
            <person name="Huber K.J."/>
            <person name="Neumann-Schaal M."/>
            <person name="Geppert A."/>
            <person name="Luckner M."/>
            <person name="Wanner G."/>
            <person name="Overmann J."/>
        </authorList>
    </citation>
    <scope>NUCLEOTIDE SEQUENCE [LARGE SCALE GENOMIC DNA]</scope>
    <source>
        <strain evidence="3 4">0125_3</strain>
    </source>
</reference>
<name>A0A6M4GSJ6_9PROT</name>
<dbReference type="Pfam" id="PF13365">
    <property type="entry name" value="Trypsin_2"/>
    <property type="match status" value="1"/>
</dbReference>
<dbReference type="NCBIfam" id="NF038127">
    <property type="entry name" value="FDP_fam"/>
    <property type="match status" value="1"/>
</dbReference>
<keyword evidence="4" id="KW-1185">Reference proteome</keyword>
<dbReference type="Pfam" id="PF04151">
    <property type="entry name" value="PPC"/>
    <property type="match status" value="1"/>
</dbReference>
<dbReference type="SUPFAM" id="SSF89260">
    <property type="entry name" value="Collagen-binding domain"/>
    <property type="match status" value="1"/>
</dbReference>
<dbReference type="EMBL" id="CP053069">
    <property type="protein sequence ID" value="QJR10082.1"/>
    <property type="molecule type" value="Genomic_DNA"/>
</dbReference>
<proteinExistence type="predicted"/>
<accession>A0A6M4GSJ6</accession>
<feature type="chain" id="PRO_5026672805" description="Peptidase C-terminal archaeal/bacterial domain-containing protein" evidence="1">
    <location>
        <begin position="18"/>
        <end position="784"/>
    </location>
</feature>
<dbReference type="KEGG" id="uru:DSM104443_01133"/>
<dbReference type="Gene3D" id="2.40.10.10">
    <property type="entry name" value="Trypsin-like serine proteases"/>
    <property type="match status" value="2"/>
</dbReference>
<dbReference type="RefSeq" id="WP_171090326.1">
    <property type="nucleotide sequence ID" value="NZ_CP053069.1"/>
</dbReference>
<dbReference type="Proteomes" id="UP000501534">
    <property type="component" value="Chromosome"/>
</dbReference>
<feature type="domain" description="Peptidase C-terminal archaeal/bacterial" evidence="2">
    <location>
        <begin position="447"/>
        <end position="512"/>
    </location>
</feature>
<keyword evidence="1" id="KW-0732">Signal</keyword>
<dbReference type="PANTHER" id="PTHR36234:SF5">
    <property type="entry name" value="LYSYL ENDOPEPTIDASE"/>
    <property type="match status" value="1"/>
</dbReference>
<sequence length="784" mass="83685">MKNLLLSLLLASTSALAAAASLEVTLDPPSKAALALPADAAGRHRSGIVRTLPKAAALTEWTAERGGYVARVNATSKGALSLRVRLDLSKLPGAVELRAQGTGGGVETMTVEPLLGPVAWTPWTEGETQSIEIFSAVRPPDASLNVGAIVHMTETPFPKASSSCTLSTSCPTGDGTLDAAIAERKKSLLRISFIDGGSAFLCSATLVDTPLHAPFVLTANHCIGNENSAASVTSNFFYEQTPCGFLTFDPLTKQVAGGMSMVFPNYNTDMTMLRMNLSPPEGVTYAPLNQFRANEGQAVVTLSHPRGDAARYTTGTIVGTTRNFDLPYDMYWVSMDKGLIEPGSSGSGLYTLNSQGQLELRGVTSAASEDLSCTATTGATIFGRVEVMYPQMAPFIGISNPGPDDAVNRVKDWAAVPNTGAGTDLPLNVQPGGTIDFGTHVINYGGDVDIYRFYLTGKRVVTLRTSGGIDTVATLMDASGEAIAANDDAQSGGLDSGITHSLPAGTYYIHVAHWDPSLTGAYGLKVTMVDAGPDNYTASWWNAAESGWGVNVNHQGNIIVATLFTYDTDGTPMWLIMSRGERQADGSFLGDLYRVTGPVFNAQPWGSFNPVAVGTMKFTFASKTSAVMTYSVNGTQVVKNITPQEFGTRPDCDWSDFDRTYAFNYTDLWWAAAEPGWGINFEHQGNIIFATLFTYDAENKPRWYLLSRGARTSNGVYSGELYRTSGPPFNASPWTPVTPIQVGNMTISITNGNKASITYSINGTSVVKDITRQTFASPHVQCEP</sequence>
<evidence type="ECO:0000256" key="1">
    <source>
        <dbReference type="SAM" id="SignalP"/>
    </source>
</evidence>
<dbReference type="InterPro" id="IPR009003">
    <property type="entry name" value="Peptidase_S1_PA"/>
</dbReference>
<protein>
    <recommendedName>
        <fullName evidence="2">Peptidase C-terminal archaeal/bacterial domain-containing protein</fullName>
    </recommendedName>
</protein>
<dbReference type="Gene3D" id="2.60.120.380">
    <property type="match status" value="1"/>
</dbReference>
<organism evidence="3 4">
    <name type="scientific">Usitatibacter rugosus</name>
    <dbReference type="NCBI Taxonomy" id="2732067"/>
    <lineage>
        <taxon>Bacteria</taxon>
        <taxon>Pseudomonadati</taxon>
        <taxon>Pseudomonadota</taxon>
        <taxon>Betaproteobacteria</taxon>
        <taxon>Nitrosomonadales</taxon>
        <taxon>Usitatibacteraceae</taxon>
        <taxon>Usitatibacter</taxon>
    </lineage>
</organism>
<evidence type="ECO:0000313" key="4">
    <source>
        <dbReference type="Proteomes" id="UP000501534"/>
    </source>
</evidence>
<dbReference type="AlphaFoldDB" id="A0A6M4GSJ6"/>
<dbReference type="SUPFAM" id="SSF50494">
    <property type="entry name" value="Trypsin-like serine proteases"/>
    <property type="match status" value="1"/>
</dbReference>